<organism evidence="1 2">
    <name type="scientific">Ktedonobacter racemifer DSM 44963</name>
    <dbReference type="NCBI Taxonomy" id="485913"/>
    <lineage>
        <taxon>Bacteria</taxon>
        <taxon>Bacillati</taxon>
        <taxon>Chloroflexota</taxon>
        <taxon>Ktedonobacteria</taxon>
        <taxon>Ktedonobacterales</taxon>
        <taxon>Ktedonobacteraceae</taxon>
        <taxon>Ktedonobacter</taxon>
    </lineage>
</organism>
<dbReference type="EMBL" id="ADVG01000002">
    <property type="protein sequence ID" value="EFH86032.1"/>
    <property type="molecule type" value="Genomic_DNA"/>
</dbReference>
<accession>D6TRT0</accession>
<evidence type="ECO:0000313" key="2">
    <source>
        <dbReference type="Proteomes" id="UP000004508"/>
    </source>
</evidence>
<dbReference type="InParanoid" id="D6TRT0"/>
<dbReference type="eggNOG" id="ENOG5033RSV">
    <property type="taxonomic scope" value="Bacteria"/>
</dbReference>
<keyword evidence="2" id="KW-1185">Reference proteome</keyword>
<gene>
    <name evidence="1" type="ORF">Krac_7298</name>
</gene>
<sequence>MKRFLTKEAYVNTITDSPITIQATSHSVSLTPSWFGEVVVIAQYLRRIGVLTKISERVRFARRRFGHYEVVDFLAVLFGYAVSGERTLEAFYERLHPFAPAFMALFGRDCLPARSTLSRFLAALTPEAVEALRALFLEDLLGRQPDFEQQPSGLTDRAGNAWKVFDIDGTREAARQRALPQSPELPVCQRRLEDVCTPGYTGRKRGEIVRTRTTVLQAHSSQWLGTFGNPGNGEYRKELRRAVEMIGSYLKAHQFPDKHALLRLDGLYGTGAVLADLRGFAFVMRSKEYGLLDLPVVQARLHLPADQQFSRPESTLIRTLYDCPEVAVGSSGLCCRLVVATHPAGPTKKRIGVERDGLIYELFLTKLPQEAFTAADVVALYLHRGAFETTLSDEDMEQEPDRWCSHAACGQEVWQIVSQWVWNLRLELGHHLEPEPLRTTEFAPALSPAKEPTAPACGYAPAVVALPFKQGRFSGCDFALQPDGTLRCPAGQALFATEERREADGSLRLVYAARISHCRDCRLREQCQWHGGNTQKPRRVSVLLHPLQVGSAPLLWRDWSRRQHRRACMQLLRHQRVDVHLESLDQPGPAPSPPILSRAERAHFRLSWEERFAHNEAASTIGRCTITLFGVPESFAASLGLLTA</sequence>
<reference evidence="1 2" key="1">
    <citation type="journal article" date="2011" name="Stand. Genomic Sci.">
        <title>Non-contiguous finished genome sequence and contextual data of the filamentous soil bacterium Ktedonobacter racemifer type strain (SOSP1-21).</title>
        <authorList>
            <person name="Chang Y.J."/>
            <person name="Land M."/>
            <person name="Hauser L."/>
            <person name="Chertkov O."/>
            <person name="Del Rio T.G."/>
            <person name="Nolan M."/>
            <person name="Copeland A."/>
            <person name="Tice H."/>
            <person name="Cheng J.F."/>
            <person name="Lucas S."/>
            <person name="Han C."/>
            <person name="Goodwin L."/>
            <person name="Pitluck S."/>
            <person name="Ivanova N."/>
            <person name="Ovchinikova G."/>
            <person name="Pati A."/>
            <person name="Chen A."/>
            <person name="Palaniappan K."/>
            <person name="Mavromatis K."/>
            <person name="Liolios K."/>
            <person name="Brettin T."/>
            <person name="Fiebig A."/>
            <person name="Rohde M."/>
            <person name="Abt B."/>
            <person name="Goker M."/>
            <person name="Detter J.C."/>
            <person name="Woyke T."/>
            <person name="Bristow J."/>
            <person name="Eisen J.A."/>
            <person name="Markowitz V."/>
            <person name="Hugenholtz P."/>
            <person name="Kyrpides N.C."/>
            <person name="Klenk H.P."/>
            <person name="Lapidus A."/>
        </authorList>
    </citation>
    <scope>NUCLEOTIDE SEQUENCE [LARGE SCALE GENOMIC DNA]</scope>
    <source>
        <strain evidence="2">DSM 44963</strain>
    </source>
</reference>
<dbReference type="STRING" id="485913.Krac_7298"/>
<name>D6TRT0_KTERA</name>
<comment type="caution">
    <text evidence="1">The sequence shown here is derived from an EMBL/GenBank/DDBJ whole genome shotgun (WGS) entry which is preliminary data.</text>
</comment>
<dbReference type="Proteomes" id="UP000004508">
    <property type="component" value="Unassembled WGS sequence"/>
</dbReference>
<protein>
    <submittedName>
        <fullName evidence="1">Uncharacterized protein</fullName>
    </submittedName>
</protein>
<dbReference type="AlphaFoldDB" id="D6TRT0"/>
<evidence type="ECO:0000313" key="1">
    <source>
        <dbReference type="EMBL" id="EFH86032.1"/>
    </source>
</evidence>
<proteinExistence type="predicted"/>